<feature type="compositionally biased region" description="Basic and acidic residues" evidence="1">
    <location>
        <begin position="34"/>
        <end position="49"/>
    </location>
</feature>
<evidence type="ECO:0000256" key="1">
    <source>
        <dbReference type="SAM" id="MobiDB-lite"/>
    </source>
</evidence>
<feature type="compositionally biased region" description="Polar residues" evidence="1">
    <location>
        <begin position="142"/>
        <end position="152"/>
    </location>
</feature>
<dbReference type="AlphaFoldDB" id="E2AUS2"/>
<sequence length="225" mass="25691">MERQHFVVLIDPVGRGRKTKHPSTGDESAACGEGAREIVGRRKEDRRGLQEVERVSPVHRRAREWKRLRGKRQSGIEGIGRESRDPHPADSYNFNHQLATLLPPRGRVICEKHVDLWEEEGQLRENRHGGLSSLGSTAVPLRSQTADRQGSGPSFRGELQPRNVHDHAAKQGQHEEKSGLPAFSETPNPQQDLDCRSQCRSWKEDKFYSELEEKLELKDNRRRSS</sequence>
<protein>
    <submittedName>
        <fullName evidence="2">Uncharacterized protein</fullName>
    </submittedName>
</protein>
<accession>E2AUS2</accession>
<dbReference type="Proteomes" id="UP000000311">
    <property type="component" value="Unassembled WGS sequence"/>
</dbReference>
<dbReference type="EMBL" id="GL442888">
    <property type="protein sequence ID" value="EFN62797.1"/>
    <property type="molecule type" value="Genomic_DNA"/>
</dbReference>
<evidence type="ECO:0000313" key="2">
    <source>
        <dbReference type="EMBL" id="EFN62797.1"/>
    </source>
</evidence>
<gene>
    <name evidence="2" type="ORF">EAG_09793</name>
</gene>
<keyword evidence="3" id="KW-1185">Reference proteome</keyword>
<name>E2AUS2_CAMFO</name>
<proteinExistence type="predicted"/>
<feature type="compositionally biased region" description="Basic and acidic residues" evidence="1">
    <location>
        <begin position="163"/>
        <end position="178"/>
    </location>
</feature>
<evidence type="ECO:0000313" key="3">
    <source>
        <dbReference type="Proteomes" id="UP000000311"/>
    </source>
</evidence>
<dbReference type="InParanoid" id="E2AUS2"/>
<feature type="region of interest" description="Disordered" evidence="1">
    <location>
        <begin position="15"/>
        <end position="49"/>
    </location>
</feature>
<feature type="region of interest" description="Disordered" evidence="1">
    <location>
        <begin position="127"/>
        <end position="194"/>
    </location>
</feature>
<reference evidence="2 3" key="1">
    <citation type="journal article" date="2010" name="Science">
        <title>Genomic comparison of the ants Camponotus floridanus and Harpegnathos saltator.</title>
        <authorList>
            <person name="Bonasio R."/>
            <person name="Zhang G."/>
            <person name="Ye C."/>
            <person name="Mutti N.S."/>
            <person name="Fang X."/>
            <person name="Qin N."/>
            <person name="Donahue G."/>
            <person name="Yang P."/>
            <person name="Li Q."/>
            <person name="Li C."/>
            <person name="Zhang P."/>
            <person name="Huang Z."/>
            <person name="Berger S.L."/>
            <person name="Reinberg D."/>
            <person name="Wang J."/>
            <person name="Liebig J."/>
        </authorList>
    </citation>
    <scope>NUCLEOTIDE SEQUENCE [LARGE SCALE GENOMIC DNA]</scope>
    <source>
        <strain evidence="3">C129</strain>
    </source>
</reference>
<organism evidence="3">
    <name type="scientific">Camponotus floridanus</name>
    <name type="common">Florida carpenter ant</name>
    <dbReference type="NCBI Taxonomy" id="104421"/>
    <lineage>
        <taxon>Eukaryota</taxon>
        <taxon>Metazoa</taxon>
        <taxon>Ecdysozoa</taxon>
        <taxon>Arthropoda</taxon>
        <taxon>Hexapoda</taxon>
        <taxon>Insecta</taxon>
        <taxon>Pterygota</taxon>
        <taxon>Neoptera</taxon>
        <taxon>Endopterygota</taxon>
        <taxon>Hymenoptera</taxon>
        <taxon>Apocrita</taxon>
        <taxon>Aculeata</taxon>
        <taxon>Formicoidea</taxon>
        <taxon>Formicidae</taxon>
        <taxon>Formicinae</taxon>
        <taxon>Camponotus</taxon>
    </lineage>
</organism>